<evidence type="ECO:0000313" key="2">
    <source>
        <dbReference type="Proteomes" id="UP000821866"/>
    </source>
</evidence>
<dbReference type="EMBL" id="JABSTU010000006">
    <property type="protein sequence ID" value="KAH8027414.1"/>
    <property type="molecule type" value="Genomic_DNA"/>
</dbReference>
<dbReference type="AlphaFoldDB" id="A0A9J6DZD5"/>
<sequence length="282" mass="32170">MPARMMFTFYVTPKRLIKRLANAALNLPQRTVYHWHSVWREACFDGTHIDPVLKLEEKASLYAAQVLIHKEQSNDGYLAAFKLLKEAHPLCFGGQPVQKRYSAGSRFSRPSHTDSPGLVQPSMQLSRRSNTLVMYADTAEKLEAATAELKALQHEASVSRVRRFLRRQEEWVQLYHLDVLTRGHNTNNFEEATIRVLKDIILNRVEDLTQSQTRWLWCGRNTLKAVSSATPTALLHPINCCTSGCCRECQKTQPRPSKWWARDSTLCLVPPTPAPVMKSMPT</sequence>
<gene>
    <name evidence="1" type="ORF">HPB51_005252</name>
</gene>
<accession>A0A9J6DZD5</accession>
<reference evidence="1" key="2">
    <citation type="submission" date="2021-09" db="EMBL/GenBank/DDBJ databases">
        <authorList>
            <person name="Jia N."/>
            <person name="Wang J."/>
            <person name="Shi W."/>
            <person name="Du L."/>
            <person name="Sun Y."/>
            <person name="Zhan W."/>
            <person name="Jiang J."/>
            <person name="Wang Q."/>
            <person name="Zhang B."/>
            <person name="Ji P."/>
            <person name="Sakyi L.B."/>
            <person name="Cui X."/>
            <person name="Yuan T."/>
            <person name="Jiang B."/>
            <person name="Yang W."/>
            <person name="Lam T.T.-Y."/>
            <person name="Chang Q."/>
            <person name="Ding S."/>
            <person name="Wang X."/>
            <person name="Zhu J."/>
            <person name="Ruan X."/>
            <person name="Zhao L."/>
            <person name="Wei J."/>
            <person name="Que T."/>
            <person name="Du C."/>
            <person name="Cheng J."/>
            <person name="Dai P."/>
            <person name="Han X."/>
            <person name="Huang E."/>
            <person name="Gao Y."/>
            <person name="Liu J."/>
            <person name="Shao H."/>
            <person name="Ye R."/>
            <person name="Li L."/>
            <person name="Wei W."/>
            <person name="Wang X."/>
            <person name="Wang C."/>
            <person name="Huo Q."/>
            <person name="Li W."/>
            <person name="Guo W."/>
            <person name="Chen H."/>
            <person name="Chen S."/>
            <person name="Zhou L."/>
            <person name="Zhou L."/>
            <person name="Ni X."/>
            <person name="Tian J."/>
            <person name="Zhou Y."/>
            <person name="Sheng Y."/>
            <person name="Liu T."/>
            <person name="Pan Y."/>
            <person name="Xia L."/>
            <person name="Li J."/>
            <person name="Zhao F."/>
            <person name="Cao W."/>
        </authorList>
    </citation>
    <scope>NUCLEOTIDE SEQUENCE</scope>
    <source>
        <strain evidence="1">Rmic-2018</strain>
        <tissue evidence="1">Larvae</tissue>
    </source>
</reference>
<name>A0A9J6DZD5_RHIMP</name>
<organism evidence="1 2">
    <name type="scientific">Rhipicephalus microplus</name>
    <name type="common">Cattle tick</name>
    <name type="synonym">Boophilus microplus</name>
    <dbReference type="NCBI Taxonomy" id="6941"/>
    <lineage>
        <taxon>Eukaryota</taxon>
        <taxon>Metazoa</taxon>
        <taxon>Ecdysozoa</taxon>
        <taxon>Arthropoda</taxon>
        <taxon>Chelicerata</taxon>
        <taxon>Arachnida</taxon>
        <taxon>Acari</taxon>
        <taxon>Parasitiformes</taxon>
        <taxon>Ixodida</taxon>
        <taxon>Ixodoidea</taxon>
        <taxon>Ixodidae</taxon>
        <taxon>Rhipicephalinae</taxon>
        <taxon>Rhipicephalus</taxon>
        <taxon>Boophilus</taxon>
    </lineage>
</organism>
<protein>
    <submittedName>
        <fullName evidence="1">Uncharacterized protein</fullName>
    </submittedName>
</protein>
<comment type="caution">
    <text evidence="1">The sequence shown here is derived from an EMBL/GenBank/DDBJ whole genome shotgun (WGS) entry which is preliminary data.</text>
</comment>
<dbReference type="Proteomes" id="UP000821866">
    <property type="component" value="Chromosome 4"/>
</dbReference>
<keyword evidence="2" id="KW-1185">Reference proteome</keyword>
<reference evidence="1" key="1">
    <citation type="journal article" date="2020" name="Cell">
        <title>Large-Scale Comparative Analyses of Tick Genomes Elucidate Their Genetic Diversity and Vector Capacities.</title>
        <authorList>
            <consortium name="Tick Genome and Microbiome Consortium (TIGMIC)"/>
            <person name="Jia N."/>
            <person name="Wang J."/>
            <person name="Shi W."/>
            <person name="Du L."/>
            <person name="Sun Y."/>
            <person name="Zhan W."/>
            <person name="Jiang J.F."/>
            <person name="Wang Q."/>
            <person name="Zhang B."/>
            <person name="Ji P."/>
            <person name="Bell-Sakyi L."/>
            <person name="Cui X.M."/>
            <person name="Yuan T.T."/>
            <person name="Jiang B.G."/>
            <person name="Yang W.F."/>
            <person name="Lam T.T."/>
            <person name="Chang Q.C."/>
            <person name="Ding S.J."/>
            <person name="Wang X.J."/>
            <person name="Zhu J.G."/>
            <person name="Ruan X.D."/>
            <person name="Zhao L."/>
            <person name="Wei J.T."/>
            <person name="Ye R.Z."/>
            <person name="Que T.C."/>
            <person name="Du C.H."/>
            <person name="Zhou Y.H."/>
            <person name="Cheng J.X."/>
            <person name="Dai P.F."/>
            <person name="Guo W.B."/>
            <person name="Han X.H."/>
            <person name="Huang E.J."/>
            <person name="Li L.F."/>
            <person name="Wei W."/>
            <person name="Gao Y.C."/>
            <person name="Liu J.Z."/>
            <person name="Shao H.Z."/>
            <person name="Wang X."/>
            <person name="Wang C.C."/>
            <person name="Yang T.C."/>
            <person name="Huo Q.B."/>
            <person name="Li W."/>
            <person name="Chen H.Y."/>
            <person name="Chen S.E."/>
            <person name="Zhou L.G."/>
            <person name="Ni X.B."/>
            <person name="Tian J.H."/>
            <person name="Sheng Y."/>
            <person name="Liu T."/>
            <person name="Pan Y.S."/>
            <person name="Xia L.Y."/>
            <person name="Li J."/>
            <person name="Zhao F."/>
            <person name="Cao W.C."/>
        </authorList>
    </citation>
    <scope>NUCLEOTIDE SEQUENCE</scope>
    <source>
        <strain evidence="1">Rmic-2018</strain>
    </source>
</reference>
<evidence type="ECO:0000313" key="1">
    <source>
        <dbReference type="EMBL" id="KAH8027414.1"/>
    </source>
</evidence>
<proteinExistence type="predicted"/>